<evidence type="ECO:0000256" key="8">
    <source>
        <dbReference type="SAM" id="Phobius"/>
    </source>
</evidence>
<organism evidence="11 12">
    <name type="scientific">Clostridium acetobutylicum (strain ATCC 824 / DSM 792 / JCM 1419 / IAM 19013 / LMG 5710 / NBRC 13948 / NRRL B-527 / VKM B-1787 / 2291 / W)</name>
    <dbReference type="NCBI Taxonomy" id="272562"/>
    <lineage>
        <taxon>Bacteria</taxon>
        <taxon>Bacillati</taxon>
        <taxon>Bacillota</taxon>
        <taxon>Clostridia</taxon>
        <taxon>Eubacteriales</taxon>
        <taxon>Clostridiaceae</taxon>
        <taxon>Clostridium</taxon>
    </lineage>
</organism>
<evidence type="ECO:0000256" key="7">
    <source>
        <dbReference type="ARBA" id="ARBA00023012"/>
    </source>
</evidence>
<dbReference type="Gene3D" id="3.30.565.10">
    <property type="entry name" value="Histidine kinase-like ATPase, C-terminal domain"/>
    <property type="match status" value="1"/>
</dbReference>
<dbReference type="PATRIC" id="fig|272562.8.peg.1755"/>
<dbReference type="PRINTS" id="PR00344">
    <property type="entry name" value="BCTRLSENSOR"/>
</dbReference>
<dbReference type="CDD" id="cd00075">
    <property type="entry name" value="HATPase"/>
    <property type="match status" value="1"/>
</dbReference>
<keyword evidence="8" id="KW-0472">Membrane</keyword>
<dbReference type="PANTHER" id="PTHR45453:SF1">
    <property type="entry name" value="PHOSPHATE REGULON SENSOR PROTEIN PHOR"/>
    <property type="match status" value="1"/>
</dbReference>
<sequence length="457" mass="52193">MRSIRREVSIILILCTISGVILSALFVNIAMNATFNKYMVNIQKQRNSRIVSYFEEIYKRDKRWTQNSGAEMMHEAYMSDYCLTLMDNSKKVIWGMNPNDIRNSNHWIMKTEGKGVYSSKTFPIKVDGKVEGYVMVGQYHAVILSEADINFKNSINQGIGLSALVAIIIVALLSLIVSKGFSRPIKKVSETSVQLSKGNYEFRSEIKSNINEINDLIKSINMLGGTLKHQNLLRRRLISDISHEIRTPLNVLQNNLEAMIDGIIPVTEDRLVKLNEEVIRFGELLNNLDLLKRFETEESSVSMKKIPLDKIIRGICKEFLNVAKENNIEIHTNIPEGYYMILGDENKLKQVFINLLSNSVKFNNKKGDIWISLDEEDKEIVARIKDNGIGIKKEDLPYVFERLYRGDKSRHKAIGNGIGLSIVKTVLDIHLARIEVKSEEGIGSEFTIYFPKDKRNN</sequence>
<dbReference type="Gene3D" id="6.10.340.10">
    <property type="match status" value="1"/>
</dbReference>
<dbReference type="InterPro" id="IPR004358">
    <property type="entry name" value="Sig_transdc_His_kin-like_C"/>
</dbReference>
<dbReference type="PROSITE" id="PS50885">
    <property type="entry name" value="HAMP"/>
    <property type="match status" value="1"/>
</dbReference>
<dbReference type="CDD" id="cd06225">
    <property type="entry name" value="HAMP"/>
    <property type="match status" value="1"/>
</dbReference>
<dbReference type="GeneID" id="44998052"/>
<dbReference type="InterPro" id="IPR036890">
    <property type="entry name" value="HATPase_C_sf"/>
</dbReference>
<feature type="domain" description="Histidine kinase" evidence="9">
    <location>
        <begin position="240"/>
        <end position="454"/>
    </location>
</feature>
<dbReference type="SMART" id="SM00388">
    <property type="entry name" value="HisKA"/>
    <property type="match status" value="1"/>
</dbReference>
<keyword evidence="8" id="KW-0812">Transmembrane</keyword>
<evidence type="ECO:0000256" key="1">
    <source>
        <dbReference type="ARBA" id="ARBA00000085"/>
    </source>
</evidence>
<dbReference type="SUPFAM" id="SSF158472">
    <property type="entry name" value="HAMP domain-like"/>
    <property type="match status" value="1"/>
</dbReference>
<comment type="catalytic activity">
    <reaction evidence="1">
        <text>ATP + protein L-histidine = ADP + protein N-phospho-L-histidine.</text>
        <dbReference type="EC" id="2.7.13.3"/>
    </reaction>
</comment>
<dbReference type="PROSITE" id="PS50109">
    <property type="entry name" value="HIS_KIN"/>
    <property type="match status" value="1"/>
</dbReference>
<keyword evidence="6 11" id="KW-0418">Kinase</keyword>
<keyword evidence="12" id="KW-1185">Reference proteome</keyword>
<keyword evidence="4" id="KW-0597">Phosphoprotein</keyword>
<feature type="transmembrane region" description="Helical" evidence="8">
    <location>
        <begin position="159"/>
        <end position="177"/>
    </location>
</feature>
<dbReference type="KEGG" id="cac:CA_C1553"/>
<evidence type="ECO:0000259" key="10">
    <source>
        <dbReference type="PROSITE" id="PS50885"/>
    </source>
</evidence>
<reference evidence="11 12" key="1">
    <citation type="journal article" date="2001" name="J. Bacteriol.">
        <title>Genome sequence and comparative analysis of the solvent-producing bacterium Clostridium acetobutylicum.</title>
        <authorList>
            <person name="Nolling J."/>
            <person name="Breton G."/>
            <person name="Omelchenko M.V."/>
            <person name="Makarova K.S."/>
            <person name="Zeng Q."/>
            <person name="Gibson R."/>
            <person name="Lee H.M."/>
            <person name="Dubois J."/>
            <person name="Qiu D."/>
            <person name="Hitti J."/>
            <person name="Wolf Y.I."/>
            <person name="Tatusov R.L."/>
            <person name="Sabathe F."/>
            <person name="Doucette-Stamm L."/>
            <person name="Soucaille P."/>
            <person name="Daly M.J."/>
            <person name="Bennett G.N."/>
            <person name="Koonin E.V."/>
            <person name="Smith D.R."/>
        </authorList>
    </citation>
    <scope>NUCLEOTIDE SEQUENCE [LARGE SCALE GENOMIC DNA]</scope>
    <source>
        <strain evidence="12">ATCC 824 / DSM 792 / JCM 1419 / LMG 5710 / VKM B-1787</strain>
    </source>
</reference>
<feature type="domain" description="HAMP" evidence="10">
    <location>
        <begin position="179"/>
        <end position="232"/>
    </location>
</feature>
<evidence type="ECO:0000313" key="11">
    <source>
        <dbReference type="EMBL" id="AAK79520.1"/>
    </source>
</evidence>
<feature type="transmembrane region" description="Helical" evidence="8">
    <location>
        <begin position="12"/>
        <end position="31"/>
    </location>
</feature>
<dbReference type="GO" id="GO:0016036">
    <property type="term" value="P:cellular response to phosphate starvation"/>
    <property type="evidence" value="ECO:0007669"/>
    <property type="project" value="TreeGrafter"/>
</dbReference>
<dbReference type="OrthoDB" id="9813151at2"/>
<dbReference type="GO" id="GO:0004721">
    <property type="term" value="F:phosphoprotein phosphatase activity"/>
    <property type="evidence" value="ECO:0007669"/>
    <property type="project" value="TreeGrafter"/>
</dbReference>
<dbReference type="Proteomes" id="UP000000814">
    <property type="component" value="Chromosome"/>
</dbReference>
<evidence type="ECO:0000256" key="5">
    <source>
        <dbReference type="ARBA" id="ARBA00022679"/>
    </source>
</evidence>
<dbReference type="EMBL" id="AE001437">
    <property type="protein sequence ID" value="AAK79520.1"/>
    <property type="molecule type" value="Genomic_DNA"/>
</dbReference>
<dbReference type="GO" id="GO:0005886">
    <property type="term" value="C:plasma membrane"/>
    <property type="evidence" value="ECO:0007669"/>
    <property type="project" value="TreeGrafter"/>
</dbReference>
<dbReference type="SUPFAM" id="SSF55874">
    <property type="entry name" value="ATPase domain of HSP90 chaperone/DNA topoisomerase II/histidine kinase"/>
    <property type="match status" value="1"/>
</dbReference>
<keyword evidence="7" id="KW-0902">Two-component regulatory system</keyword>
<dbReference type="eggNOG" id="COG5002">
    <property type="taxonomic scope" value="Bacteria"/>
</dbReference>
<evidence type="ECO:0000256" key="2">
    <source>
        <dbReference type="ARBA" id="ARBA00004370"/>
    </source>
</evidence>
<dbReference type="HOGENOM" id="CLU_000445_89_6_9"/>
<dbReference type="Pfam" id="PF02518">
    <property type="entry name" value="HATPase_c"/>
    <property type="match status" value="1"/>
</dbReference>
<accession>Q97IT7</accession>
<gene>
    <name evidence="11" type="ordered locus">CA_C1553</name>
</gene>
<evidence type="ECO:0000256" key="3">
    <source>
        <dbReference type="ARBA" id="ARBA00012438"/>
    </source>
</evidence>
<proteinExistence type="predicted"/>
<evidence type="ECO:0000313" key="12">
    <source>
        <dbReference type="Proteomes" id="UP000000814"/>
    </source>
</evidence>
<keyword evidence="5" id="KW-0808">Transferase</keyword>
<dbReference type="InterPro" id="IPR036097">
    <property type="entry name" value="HisK_dim/P_sf"/>
</dbReference>
<dbReference type="InterPro" id="IPR003594">
    <property type="entry name" value="HATPase_dom"/>
</dbReference>
<dbReference type="FunFam" id="3.30.565.10:FF:000006">
    <property type="entry name" value="Sensor histidine kinase WalK"/>
    <property type="match status" value="1"/>
</dbReference>
<protein>
    <recommendedName>
        <fullName evidence="3">histidine kinase</fullName>
        <ecNumber evidence="3">2.7.13.3</ecNumber>
    </recommendedName>
</protein>
<comment type="subcellular location">
    <subcellularLocation>
        <location evidence="2">Membrane</location>
    </subcellularLocation>
</comment>
<dbReference type="EC" id="2.7.13.3" evidence="3"/>
<dbReference type="Gene3D" id="1.10.287.130">
    <property type="match status" value="1"/>
</dbReference>
<evidence type="ECO:0000256" key="4">
    <source>
        <dbReference type="ARBA" id="ARBA00022553"/>
    </source>
</evidence>
<dbReference type="Pfam" id="PF00512">
    <property type="entry name" value="HisKA"/>
    <property type="match status" value="1"/>
</dbReference>
<dbReference type="RefSeq" id="WP_010964861.1">
    <property type="nucleotide sequence ID" value="NC_003030.1"/>
</dbReference>
<keyword evidence="8" id="KW-1133">Transmembrane helix</keyword>
<evidence type="ECO:0000259" key="9">
    <source>
        <dbReference type="PROSITE" id="PS50109"/>
    </source>
</evidence>
<dbReference type="CDD" id="cd00082">
    <property type="entry name" value="HisKA"/>
    <property type="match status" value="1"/>
</dbReference>
<name>Q97IT7_CLOAB</name>
<dbReference type="STRING" id="272562.CA_C1553"/>
<dbReference type="PANTHER" id="PTHR45453">
    <property type="entry name" value="PHOSPHATE REGULON SENSOR PROTEIN PHOR"/>
    <property type="match status" value="1"/>
</dbReference>
<dbReference type="SUPFAM" id="SSF47384">
    <property type="entry name" value="Homodimeric domain of signal transducing histidine kinase"/>
    <property type="match status" value="1"/>
</dbReference>
<dbReference type="PIR" id="E97091">
    <property type="entry name" value="E97091"/>
</dbReference>
<dbReference type="AlphaFoldDB" id="Q97IT7"/>
<dbReference type="InterPro" id="IPR003661">
    <property type="entry name" value="HisK_dim/P_dom"/>
</dbReference>
<dbReference type="InterPro" id="IPR003660">
    <property type="entry name" value="HAMP_dom"/>
</dbReference>
<evidence type="ECO:0000256" key="6">
    <source>
        <dbReference type="ARBA" id="ARBA00022777"/>
    </source>
</evidence>
<dbReference type="SMART" id="SM00387">
    <property type="entry name" value="HATPase_c"/>
    <property type="match status" value="1"/>
</dbReference>
<dbReference type="GO" id="GO:0000155">
    <property type="term" value="F:phosphorelay sensor kinase activity"/>
    <property type="evidence" value="ECO:0007669"/>
    <property type="project" value="InterPro"/>
</dbReference>
<dbReference type="InterPro" id="IPR050351">
    <property type="entry name" value="BphY/WalK/GraS-like"/>
</dbReference>
<dbReference type="InterPro" id="IPR005467">
    <property type="entry name" value="His_kinase_dom"/>
</dbReference>